<protein>
    <submittedName>
        <fullName evidence="3">Uncharacterized protein</fullName>
    </submittedName>
</protein>
<keyword evidence="4" id="KW-1185">Reference proteome</keyword>
<proteinExistence type="predicted"/>
<dbReference type="EMBL" id="KQ030514">
    <property type="protein sequence ID" value="KJZ75886.1"/>
    <property type="molecule type" value="Genomic_DNA"/>
</dbReference>
<gene>
    <name evidence="3" type="ORF">HIM_04710</name>
</gene>
<keyword evidence="2" id="KW-0732">Signal</keyword>
<reference evidence="3 4" key="1">
    <citation type="journal article" date="2014" name="Genome Biol. Evol.">
        <title>Comparative genomics and transcriptomics analyses reveal divergent lifestyle features of nematode endoparasitic fungus Hirsutella minnesotensis.</title>
        <authorList>
            <person name="Lai Y."/>
            <person name="Liu K."/>
            <person name="Zhang X."/>
            <person name="Zhang X."/>
            <person name="Li K."/>
            <person name="Wang N."/>
            <person name="Shu C."/>
            <person name="Wu Y."/>
            <person name="Wang C."/>
            <person name="Bushley K.E."/>
            <person name="Xiang M."/>
            <person name="Liu X."/>
        </authorList>
    </citation>
    <scope>NUCLEOTIDE SEQUENCE [LARGE SCALE GENOMIC DNA]</scope>
    <source>
        <strain evidence="3 4">3608</strain>
    </source>
</reference>
<dbReference type="OrthoDB" id="4925794at2759"/>
<evidence type="ECO:0000256" key="2">
    <source>
        <dbReference type="SAM" id="SignalP"/>
    </source>
</evidence>
<evidence type="ECO:0000256" key="1">
    <source>
        <dbReference type="SAM" id="Phobius"/>
    </source>
</evidence>
<keyword evidence="1" id="KW-1133">Transmembrane helix</keyword>
<keyword evidence="1" id="KW-0812">Transmembrane</keyword>
<organism evidence="3 4">
    <name type="scientific">Hirsutella minnesotensis 3608</name>
    <dbReference type="NCBI Taxonomy" id="1043627"/>
    <lineage>
        <taxon>Eukaryota</taxon>
        <taxon>Fungi</taxon>
        <taxon>Dikarya</taxon>
        <taxon>Ascomycota</taxon>
        <taxon>Pezizomycotina</taxon>
        <taxon>Sordariomycetes</taxon>
        <taxon>Hypocreomycetidae</taxon>
        <taxon>Hypocreales</taxon>
        <taxon>Ophiocordycipitaceae</taxon>
        <taxon>Hirsutella</taxon>
    </lineage>
</organism>
<sequence>MKPSTLLVGLGLAGAGLSAPVATFQVITTEDGIPLTRTEVARLDTAFADATSSSSELSTAERLSQYASAALEHLRLLDVKFEATPVFAVNKDRAEVMTDADGDLVVVSHGQNVRAVIWNPSTSTFYLYPMPGLNGRLPVAILAVSLWMVLTCLYLGRSSKHQGDGLRLDLSAVDGQRAFYNKKTRFSDKPEEKLPIIKEKDGMIYL</sequence>
<feature type="signal peptide" evidence="2">
    <location>
        <begin position="1"/>
        <end position="18"/>
    </location>
</feature>
<evidence type="ECO:0000313" key="4">
    <source>
        <dbReference type="Proteomes" id="UP000054481"/>
    </source>
</evidence>
<name>A0A0F7ZL17_9HYPO</name>
<dbReference type="AlphaFoldDB" id="A0A0F7ZL17"/>
<feature type="transmembrane region" description="Helical" evidence="1">
    <location>
        <begin position="137"/>
        <end position="156"/>
    </location>
</feature>
<accession>A0A0F7ZL17</accession>
<keyword evidence="1" id="KW-0472">Membrane</keyword>
<feature type="chain" id="PRO_5002525844" evidence="2">
    <location>
        <begin position="19"/>
        <end position="206"/>
    </location>
</feature>
<evidence type="ECO:0000313" key="3">
    <source>
        <dbReference type="EMBL" id="KJZ75886.1"/>
    </source>
</evidence>
<dbReference type="Proteomes" id="UP000054481">
    <property type="component" value="Unassembled WGS sequence"/>
</dbReference>